<keyword evidence="1" id="KW-0175">Coiled coil</keyword>
<comment type="caution">
    <text evidence="2">The sequence shown here is derived from an EMBL/GenBank/DDBJ whole genome shotgun (WGS) entry which is preliminary data.</text>
</comment>
<evidence type="ECO:0000256" key="1">
    <source>
        <dbReference type="SAM" id="Coils"/>
    </source>
</evidence>
<dbReference type="Pfam" id="PF13747">
    <property type="entry name" value="DUF4164"/>
    <property type="match status" value="1"/>
</dbReference>
<dbReference type="EMBL" id="QNRK01000046">
    <property type="protein sequence ID" value="RBP03107.1"/>
    <property type="molecule type" value="Genomic_DNA"/>
</dbReference>
<dbReference type="RefSeq" id="WP_113893007.1">
    <property type="nucleotide sequence ID" value="NZ_QNRK01000046.1"/>
</dbReference>
<evidence type="ECO:0000313" key="2">
    <source>
        <dbReference type="EMBL" id="RBP03107.1"/>
    </source>
</evidence>
<accession>A0A366EL17</accession>
<evidence type="ECO:0000313" key="3">
    <source>
        <dbReference type="Proteomes" id="UP000253529"/>
    </source>
</evidence>
<proteinExistence type="predicted"/>
<sequence length="100" mass="10944">MDGSKTSPDGLDRSLSRLAAAVGLLERAAERRMRHDEARANAEEEFALMQDDRSRLAVELDAALDRARALEAANAEAEDRLARAAETIALVIERMEPPAD</sequence>
<gene>
    <name evidence="2" type="ORF">DFR50_14631</name>
</gene>
<reference evidence="2 3" key="1">
    <citation type="submission" date="2018-06" db="EMBL/GenBank/DDBJ databases">
        <title>Genomic Encyclopedia of Type Strains, Phase IV (KMG-IV): sequencing the most valuable type-strain genomes for metagenomic binning, comparative biology and taxonomic classification.</title>
        <authorList>
            <person name="Goeker M."/>
        </authorList>
    </citation>
    <scope>NUCLEOTIDE SEQUENCE [LARGE SCALE GENOMIC DNA]</scope>
    <source>
        <strain evidence="2 3">DSM 24875</strain>
    </source>
</reference>
<dbReference type="Proteomes" id="UP000253529">
    <property type="component" value="Unassembled WGS sequence"/>
</dbReference>
<organism evidence="2 3">
    <name type="scientific">Roseiarcus fermentans</name>
    <dbReference type="NCBI Taxonomy" id="1473586"/>
    <lineage>
        <taxon>Bacteria</taxon>
        <taxon>Pseudomonadati</taxon>
        <taxon>Pseudomonadota</taxon>
        <taxon>Alphaproteobacteria</taxon>
        <taxon>Hyphomicrobiales</taxon>
        <taxon>Roseiarcaceae</taxon>
        <taxon>Roseiarcus</taxon>
    </lineage>
</organism>
<dbReference type="AlphaFoldDB" id="A0A366EL17"/>
<protein>
    <submittedName>
        <fullName evidence="2">Uncharacterized protein DUF4164</fullName>
    </submittedName>
</protein>
<feature type="coiled-coil region" evidence="1">
    <location>
        <begin position="25"/>
        <end position="94"/>
    </location>
</feature>
<keyword evidence="3" id="KW-1185">Reference proteome</keyword>
<name>A0A366EL17_9HYPH</name>
<dbReference type="InterPro" id="IPR025310">
    <property type="entry name" value="DUF4164"/>
</dbReference>